<comment type="caution">
    <text evidence="1">The sequence shown here is derived from an EMBL/GenBank/DDBJ whole genome shotgun (WGS) entry which is preliminary data.</text>
</comment>
<organism evidence="1 2">
    <name type="scientific">Persea americana</name>
    <name type="common">Avocado</name>
    <dbReference type="NCBI Taxonomy" id="3435"/>
    <lineage>
        <taxon>Eukaryota</taxon>
        <taxon>Viridiplantae</taxon>
        <taxon>Streptophyta</taxon>
        <taxon>Embryophyta</taxon>
        <taxon>Tracheophyta</taxon>
        <taxon>Spermatophyta</taxon>
        <taxon>Magnoliopsida</taxon>
        <taxon>Magnoliidae</taxon>
        <taxon>Laurales</taxon>
        <taxon>Lauraceae</taxon>
        <taxon>Persea</taxon>
    </lineage>
</organism>
<protein>
    <submittedName>
        <fullName evidence="1">Uncharacterized protein</fullName>
    </submittedName>
</protein>
<evidence type="ECO:0000313" key="1">
    <source>
        <dbReference type="EMBL" id="KAJ8650797.1"/>
    </source>
</evidence>
<name>A0ACC2MYE3_PERAE</name>
<evidence type="ECO:0000313" key="2">
    <source>
        <dbReference type="Proteomes" id="UP001234297"/>
    </source>
</evidence>
<reference evidence="1 2" key="1">
    <citation type="journal article" date="2022" name="Hortic Res">
        <title>A haplotype resolved chromosomal level avocado genome allows analysis of novel avocado genes.</title>
        <authorList>
            <person name="Nath O."/>
            <person name="Fletcher S.J."/>
            <person name="Hayward A."/>
            <person name="Shaw L.M."/>
            <person name="Masouleh A.K."/>
            <person name="Furtado A."/>
            <person name="Henry R.J."/>
            <person name="Mitter N."/>
        </authorList>
    </citation>
    <scope>NUCLEOTIDE SEQUENCE [LARGE SCALE GENOMIC DNA]</scope>
    <source>
        <strain evidence="2">cv. Hass</strain>
    </source>
</reference>
<dbReference type="Proteomes" id="UP001234297">
    <property type="component" value="Chromosome 1"/>
</dbReference>
<accession>A0ACC2MYE3</accession>
<keyword evidence="2" id="KW-1185">Reference proteome</keyword>
<sequence length="189" mass="22176">MENQLRIRKRIHAIQRAPDGSAFEKCDYCGVSVAIALSDMHECDGKSRHKRFKDKNKSCCFESSKFRDQPRSPFRIFMESFWKTRKSEDWLEVDKRGFEEWKNKSAEERQPFVAQAEEIDSAYNRALMQELQDASKDSKEDEEADSAEVGKFALGYEYDTDSEQHSDSLESSSSFGTWLDEMYRIREFD</sequence>
<dbReference type="EMBL" id="CM056809">
    <property type="protein sequence ID" value="KAJ8650797.1"/>
    <property type="molecule type" value="Genomic_DNA"/>
</dbReference>
<gene>
    <name evidence="1" type="ORF">MRB53_003820</name>
</gene>
<proteinExistence type="predicted"/>